<feature type="non-terminal residue" evidence="3">
    <location>
        <position position="1"/>
    </location>
</feature>
<feature type="signal peptide" evidence="2">
    <location>
        <begin position="1"/>
        <end position="23"/>
    </location>
</feature>
<dbReference type="Pfam" id="PF13668">
    <property type="entry name" value="Ferritin_2"/>
    <property type="match status" value="1"/>
</dbReference>
<keyword evidence="1" id="KW-0812">Transmembrane</keyword>
<organism evidence="3 4">
    <name type="scientific">Mucuna pruriens</name>
    <name type="common">Velvet bean</name>
    <name type="synonym">Dolichos pruriens</name>
    <dbReference type="NCBI Taxonomy" id="157652"/>
    <lineage>
        <taxon>Eukaryota</taxon>
        <taxon>Viridiplantae</taxon>
        <taxon>Streptophyta</taxon>
        <taxon>Embryophyta</taxon>
        <taxon>Tracheophyta</taxon>
        <taxon>Spermatophyta</taxon>
        <taxon>Magnoliopsida</taxon>
        <taxon>eudicotyledons</taxon>
        <taxon>Gunneridae</taxon>
        <taxon>Pentapetalae</taxon>
        <taxon>rosids</taxon>
        <taxon>fabids</taxon>
        <taxon>Fabales</taxon>
        <taxon>Fabaceae</taxon>
        <taxon>Papilionoideae</taxon>
        <taxon>50 kb inversion clade</taxon>
        <taxon>NPAAA clade</taxon>
        <taxon>indigoferoid/millettioid clade</taxon>
        <taxon>Phaseoleae</taxon>
        <taxon>Mucuna</taxon>
    </lineage>
</organism>
<keyword evidence="1" id="KW-0472">Membrane</keyword>
<evidence type="ECO:0000256" key="1">
    <source>
        <dbReference type="SAM" id="Phobius"/>
    </source>
</evidence>
<evidence type="ECO:0000256" key="2">
    <source>
        <dbReference type="SAM" id="SignalP"/>
    </source>
</evidence>
<dbReference type="AlphaFoldDB" id="A0A371FE26"/>
<evidence type="ECO:0000313" key="4">
    <source>
        <dbReference type="Proteomes" id="UP000257109"/>
    </source>
</evidence>
<dbReference type="PANTHER" id="PTHR31694:SF12">
    <property type="entry name" value="DESICCATION-LIKE PROTEIN"/>
    <property type="match status" value="1"/>
</dbReference>
<name>A0A371FE26_MUCPR</name>
<reference evidence="3" key="1">
    <citation type="submission" date="2018-05" db="EMBL/GenBank/DDBJ databases">
        <title>Draft genome of Mucuna pruriens seed.</title>
        <authorList>
            <person name="Nnadi N.E."/>
            <person name="Vos R."/>
            <person name="Hasami M.H."/>
            <person name="Devisetty U.K."/>
            <person name="Aguiy J.C."/>
        </authorList>
    </citation>
    <scope>NUCLEOTIDE SEQUENCE [LARGE SCALE GENOMIC DNA]</scope>
    <source>
        <strain evidence="3">JCA_2017</strain>
    </source>
</reference>
<keyword evidence="2" id="KW-0732">Signal</keyword>
<sequence>MTLHYSLSSAVLLTSLLILRSYSLEVNISQAQVPTSDADLLEFQLNLEYLVAEFFFYGATGRGLDAVAPELAQGGPPPIGGKFAILDPYVRDVIFQFALQKLGHFRAIKRTVKGIPRPLLNISKQLFADLMDRAFEQRLDPPFDPYASTLNFLIASFVVSELAPPIYIGFSQELQNATFKRLVTELVAVESSQQAVIRAYLFEHRGFLVEPYEVTVAEFTSRIGELEIRLGNKEIIIEGVVVPRSQGAEGKVSGNVIAGDKDSLPFAKDITLLLKILYGGNGRDPINFFPKGTNGQPSLNMVLHTSFIVVFLTSVVLILLIPRCYCSEINERQGSSPNISEVDLVELPLNLAYLVAEFFLIGATGRGLDAFAPGSAEGGPPPVGGKMANMDPLTKDVSIQYGLIAVGHLRFSCLHLYKHYFSKATKGKYLHKWFLGVASGVQTSNRAYLYERRDSVVPPYKITVAEFTNRISEQGNKLAKTGTKSEGLVVPPSQGAEGKVSSNVIDADKNSLSYQRNPEEILRIIYGSGDERVPGGFYPKGANGRIAKYYLNK</sequence>
<proteinExistence type="predicted"/>
<keyword evidence="4" id="KW-1185">Reference proteome</keyword>
<protein>
    <recommendedName>
        <fullName evidence="5">Desiccation-related protein PCC13-62</fullName>
    </recommendedName>
</protein>
<comment type="caution">
    <text evidence="3">The sequence shown here is derived from an EMBL/GenBank/DDBJ whole genome shotgun (WGS) entry which is preliminary data.</text>
</comment>
<gene>
    <name evidence="3" type="ORF">CR513_43649</name>
</gene>
<feature type="chain" id="PRO_5016811183" description="Desiccation-related protein PCC13-62" evidence="2">
    <location>
        <begin position="24"/>
        <end position="553"/>
    </location>
</feature>
<evidence type="ECO:0000313" key="3">
    <source>
        <dbReference type="EMBL" id="RDX76363.1"/>
    </source>
</evidence>
<dbReference type="PANTHER" id="PTHR31694">
    <property type="entry name" value="DESICCATION-LIKE PROTEIN"/>
    <property type="match status" value="1"/>
</dbReference>
<dbReference type="InterPro" id="IPR052965">
    <property type="entry name" value="Pigment-catalase-like"/>
</dbReference>
<evidence type="ECO:0008006" key="5">
    <source>
        <dbReference type="Google" id="ProtNLM"/>
    </source>
</evidence>
<dbReference type="OrthoDB" id="1932881at2759"/>
<dbReference type="EMBL" id="QJKJ01009530">
    <property type="protein sequence ID" value="RDX76363.1"/>
    <property type="molecule type" value="Genomic_DNA"/>
</dbReference>
<feature type="transmembrane region" description="Helical" evidence="1">
    <location>
        <begin position="301"/>
        <end position="322"/>
    </location>
</feature>
<keyword evidence="1" id="KW-1133">Transmembrane helix</keyword>
<dbReference type="STRING" id="157652.A0A371FE26"/>
<dbReference type="Proteomes" id="UP000257109">
    <property type="component" value="Unassembled WGS sequence"/>
</dbReference>
<accession>A0A371FE26</accession>